<keyword evidence="5" id="KW-0054">Arabinose catabolism</keyword>
<evidence type="ECO:0008006" key="10">
    <source>
        <dbReference type="Google" id="ProtNLM"/>
    </source>
</evidence>
<evidence type="ECO:0000256" key="5">
    <source>
        <dbReference type="ARBA" id="ARBA00022935"/>
    </source>
</evidence>
<dbReference type="GO" id="GO:0008741">
    <property type="term" value="F:ribulokinase activity"/>
    <property type="evidence" value="ECO:0007669"/>
    <property type="project" value="InterPro"/>
</dbReference>
<dbReference type="PANTHER" id="PTHR43435">
    <property type="entry name" value="RIBULOKINASE"/>
    <property type="match status" value="1"/>
</dbReference>
<dbReference type="InterPro" id="IPR018485">
    <property type="entry name" value="FGGY_C"/>
</dbReference>
<dbReference type="GO" id="GO:0005524">
    <property type="term" value="F:ATP binding"/>
    <property type="evidence" value="ECO:0007669"/>
    <property type="project" value="UniProtKB-KW"/>
</dbReference>
<keyword evidence="3" id="KW-0418">Kinase</keyword>
<gene>
    <name evidence="9" type="ORF">S06H3_02498</name>
</gene>
<evidence type="ECO:0000256" key="6">
    <source>
        <dbReference type="ARBA" id="ARBA00023277"/>
    </source>
</evidence>
<organism evidence="9">
    <name type="scientific">marine sediment metagenome</name>
    <dbReference type="NCBI Taxonomy" id="412755"/>
    <lineage>
        <taxon>unclassified sequences</taxon>
        <taxon>metagenomes</taxon>
        <taxon>ecological metagenomes</taxon>
    </lineage>
</organism>
<dbReference type="Gene3D" id="1.20.58.2240">
    <property type="match status" value="1"/>
</dbReference>
<dbReference type="InterPro" id="IPR000577">
    <property type="entry name" value="Carb_kinase_FGGY"/>
</dbReference>
<keyword evidence="1" id="KW-0808">Transferase</keyword>
<dbReference type="Pfam" id="PF02782">
    <property type="entry name" value="FGGY_C"/>
    <property type="match status" value="1"/>
</dbReference>
<dbReference type="InterPro" id="IPR043129">
    <property type="entry name" value="ATPase_NBD"/>
</dbReference>
<dbReference type="InterPro" id="IPR005929">
    <property type="entry name" value="Ribulokinase"/>
</dbReference>
<dbReference type="InterPro" id="IPR018484">
    <property type="entry name" value="FGGY_N"/>
</dbReference>
<dbReference type="NCBIfam" id="TIGR01234">
    <property type="entry name" value="L-ribulokinase"/>
    <property type="match status" value="1"/>
</dbReference>
<dbReference type="GO" id="GO:0005737">
    <property type="term" value="C:cytoplasm"/>
    <property type="evidence" value="ECO:0007669"/>
    <property type="project" value="TreeGrafter"/>
</dbReference>
<sequence length="432" mass="47841">MSQTKYSIGVDFGTESGRAVLVKVDNGEEVASSVYEYKDGVIDEFLPDTGIRLEPDWALQNPADYIQTLEKTIPALLKKSGVNARDIIGIGIDFTSCTMMPTDKRGTPLCLIDKYRNNPHSWVKIWKHHAAQPEADKINEVARKRSEKFLARYGGKYSSEWFFSKSLQILNEAPSIYQAADRLIEGADWIVLQLIGEERRNSCTAGYKALWDFDEGFPSPDFFRALDPRLENIVKEKMSQDIYPLGKRAGGLTAEMARLVGLLAGTPVAIGNVDAHVSVPAATIVSPGKMLMVMGTSICHVMVDRELHIVPGVCGIVKEGILPGYYGYEAGQSGVGDIFAWFVENCVPEKYWKEAASKRVDIHHLLEEKASTLRPGESGLLALDWWNGNRSVLVDADLSGLLLGCTLETRPEDVYRTLIEATAFGTYKIINT</sequence>
<name>X1M5S5_9ZZZZ</name>
<dbReference type="AlphaFoldDB" id="X1M5S5"/>
<keyword evidence="2" id="KW-0547">Nucleotide-binding</keyword>
<dbReference type="CDD" id="cd07781">
    <property type="entry name" value="ASKHA_NBD_FGGY_L-RBK"/>
    <property type="match status" value="1"/>
</dbReference>
<dbReference type="PIRSF" id="PIRSF000538">
    <property type="entry name" value="GlpK"/>
    <property type="match status" value="1"/>
</dbReference>
<dbReference type="PANTHER" id="PTHR43435:SF4">
    <property type="entry name" value="FGGY CARBOHYDRATE KINASE DOMAIN-CONTAINING PROTEIN"/>
    <property type="match status" value="1"/>
</dbReference>
<evidence type="ECO:0000256" key="2">
    <source>
        <dbReference type="ARBA" id="ARBA00022741"/>
    </source>
</evidence>
<dbReference type="EMBL" id="BARV01000739">
    <property type="protein sequence ID" value="GAI01729.1"/>
    <property type="molecule type" value="Genomic_DNA"/>
</dbReference>
<accession>X1M5S5</accession>
<keyword evidence="4" id="KW-0067">ATP-binding</keyword>
<dbReference type="SUPFAM" id="SSF53067">
    <property type="entry name" value="Actin-like ATPase domain"/>
    <property type="match status" value="2"/>
</dbReference>
<dbReference type="GO" id="GO:0019150">
    <property type="term" value="F:D-ribulokinase activity"/>
    <property type="evidence" value="ECO:0007669"/>
    <property type="project" value="TreeGrafter"/>
</dbReference>
<feature type="domain" description="Carbohydrate kinase FGGY N-terminal" evidence="7">
    <location>
        <begin position="6"/>
        <end position="277"/>
    </location>
</feature>
<feature type="domain" description="Carbohydrate kinase FGGY C-terminal" evidence="8">
    <location>
        <begin position="291"/>
        <end position="431"/>
    </location>
</feature>
<dbReference type="NCBIfam" id="NF003154">
    <property type="entry name" value="PRK04123.1"/>
    <property type="match status" value="1"/>
</dbReference>
<proteinExistence type="predicted"/>
<evidence type="ECO:0000259" key="8">
    <source>
        <dbReference type="Pfam" id="PF02782"/>
    </source>
</evidence>
<dbReference type="Gene3D" id="3.30.420.40">
    <property type="match status" value="1"/>
</dbReference>
<evidence type="ECO:0000256" key="4">
    <source>
        <dbReference type="ARBA" id="ARBA00022840"/>
    </source>
</evidence>
<protein>
    <recommendedName>
        <fullName evidence="10">Ribulokinase</fullName>
    </recommendedName>
</protein>
<evidence type="ECO:0000313" key="9">
    <source>
        <dbReference type="EMBL" id="GAI01729.1"/>
    </source>
</evidence>
<evidence type="ECO:0000256" key="1">
    <source>
        <dbReference type="ARBA" id="ARBA00022679"/>
    </source>
</evidence>
<dbReference type="Pfam" id="PF00370">
    <property type="entry name" value="FGGY_N"/>
    <property type="match status" value="1"/>
</dbReference>
<dbReference type="GO" id="GO:0019569">
    <property type="term" value="P:L-arabinose catabolic process to D-xylulose 5-phosphate"/>
    <property type="evidence" value="ECO:0007669"/>
    <property type="project" value="InterPro"/>
</dbReference>
<feature type="non-terminal residue" evidence="9">
    <location>
        <position position="432"/>
    </location>
</feature>
<comment type="caution">
    <text evidence="9">The sequence shown here is derived from an EMBL/GenBank/DDBJ whole genome shotgun (WGS) entry which is preliminary data.</text>
</comment>
<evidence type="ECO:0000259" key="7">
    <source>
        <dbReference type="Pfam" id="PF00370"/>
    </source>
</evidence>
<reference evidence="9" key="1">
    <citation type="journal article" date="2014" name="Front. Microbiol.">
        <title>High frequency of phylogenetically diverse reductive dehalogenase-homologous genes in deep subseafloor sedimentary metagenomes.</title>
        <authorList>
            <person name="Kawai M."/>
            <person name="Futagami T."/>
            <person name="Toyoda A."/>
            <person name="Takaki Y."/>
            <person name="Nishi S."/>
            <person name="Hori S."/>
            <person name="Arai W."/>
            <person name="Tsubouchi T."/>
            <person name="Morono Y."/>
            <person name="Uchiyama I."/>
            <person name="Ito T."/>
            <person name="Fujiyama A."/>
            <person name="Inagaki F."/>
            <person name="Takami H."/>
        </authorList>
    </citation>
    <scope>NUCLEOTIDE SEQUENCE</scope>
    <source>
        <strain evidence="9">Expedition CK06-06</strain>
    </source>
</reference>
<evidence type="ECO:0000256" key="3">
    <source>
        <dbReference type="ARBA" id="ARBA00022777"/>
    </source>
</evidence>
<keyword evidence="6" id="KW-0119">Carbohydrate metabolism</keyword>